<keyword evidence="4 11" id="KW-0540">Nuclease</keyword>
<dbReference type="HOGENOM" id="CLU_006038_1_2_1"/>
<feature type="domain" description="Xrn1 N-terminal" evidence="13">
    <location>
        <begin position="1"/>
        <end position="255"/>
    </location>
</feature>
<keyword evidence="6" id="KW-0863">Zinc-finger</keyword>
<dbReference type="PANTHER" id="PTHR12341:SF41">
    <property type="entry name" value="5'-3' EXORIBONUCLEASE 2"/>
    <property type="match status" value="1"/>
</dbReference>
<feature type="compositionally biased region" description="Polar residues" evidence="12">
    <location>
        <begin position="478"/>
        <end position="487"/>
    </location>
</feature>
<keyword evidence="7 11" id="KW-0378">Hydrolase</keyword>
<evidence type="ECO:0000256" key="4">
    <source>
        <dbReference type="ARBA" id="ARBA00022722"/>
    </source>
</evidence>
<feature type="compositionally biased region" description="Basic and acidic residues" evidence="12">
    <location>
        <begin position="489"/>
        <end position="499"/>
    </location>
</feature>
<evidence type="ECO:0000256" key="9">
    <source>
        <dbReference type="ARBA" id="ARBA00022839"/>
    </source>
</evidence>
<gene>
    <name evidence="15" type="ORF">CGI_10021128</name>
</gene>
<evidence type="ECO:0000256" key="7">
    <source>
        <dbReference type="ARBA" id="ARBA00022801"/>
    </source>
</evidence>
<evidence type="ECO:0000256" key="1">
    <source>
        <dbReference type="ARBA" id="ARBA00004123"/>
    </source>
</evidence>
<organism evidence="15">
    <name type="scientific">Magallana gigas</name>
    <name type="common">Pacific oyster</name>
    <name type="synonym">Crassostrea gigas</name>
    <dbReference type="NCBI Taxonomy" id="29159"/>
    <lineage>
        <taxon>Eukaryota</taxon>
        <taxon>Metazoa</taxon>
        <taxon>Spiralia</taxon>
        <taxon>Lophotrochozoa</taxon>
        <taxon>Mollusca</taxon>
        <taxon>Bivalvia</taxon>
        <taxon>Autobranchia</taxon>
        <taxon>Pteriomorphia</taxon>
        <taxon>Ostreida</taxon>
        <taxon>Ostreoidea</taxon>
        <taxon>Ostreidae</taxon>
        <taxon>Magallana</taxon>
    </lineage>
</organism>
<feature type="compositionally biased region" description="Basic and acidic residues" evidence="12">
    <location>
        <begin position="121"/>
        <end position="134"/>
    </location>
</feature>
<reference evidence="15" key="1">
    <citation type="journal article" date="2012" name="Nature">
        <title>The oyster genome reveals stress adaptation and complexity of shell formation.</title>
        <authorList>
            <person name="Zhang G."/>
            <person name="Fang X."/>
            <person name="Guo X."/>
            <person name="Li L."/>
            <person name="Luo R."/>
            <person name="Xu F."/>
            <person name="Yang P."/>
            <person name="Zhang L."/>
            <person name="Wang X."/>
            <person name="Qi H."/>
            <person name="Xiong Z."/>
            <person name="Que H."/>
            <person name="Xie Y."/>
            <person name="Holland P.W."/>
            <person name="Paps J."/>
            <person name="Zhu Y."/>
            <person name="Wu F."/>
            <person name="Chen Y."/>
            <person name="Wang J."/>
            <person name="Peng C."/>
            <person name="Meng J."/>
            <person name="Yang L."/>
            <person name="Liu J."/>
            <person name="Wen B."/>
            <person name="Zhang N."/>
            <person name="Huang Z."/>
            <person name="Zhu Q."/>
            <person name="Feng Y."/>
            <person name="Mount A."/>
            <person name="Hedgecock D."/>
            <person name="Xu Z."/>
            <person name="Liu Y."/>
            <person name="Domazet-Loso T."/>
            <person name="Du Y."/>
            <person name="Sun X."/>
            <person name="Zhang S."/>
            <person name="Liu B."/>
            <person name="Cheng P."/>
            <person name="Jiang X."/>
            <person name="Li J."/>
            <person name="Fan D."/>
            <person name="Wang W."/>
            <person name="Fu W."/>
            <person name="Wang T."/>
            <person name="Wang B."/>
            <person name="Zhang J."/>
            <person name="Peng Z."/>
            <person name="Li Y."/>
            <person name="Li N."/>
            <person name="Wang J."/>
            <person name="Chen M."/>
            <person name="He Y."/>
            <person name="Tan F."/>
            <person name="Song X."/>
            <person name="Zheng Q."/>
            <person name="Huang R."/>
            <person name="Yang H."/>
            <person name="Du X."/>
            <person name="Chen L."/>
            <person name="Yang M."/>
            <person name="Gaffney P.M."/>
            <person name="Wang S."/>
            <person name="Luo L."/>
            <person name="She Z."/>
            <person name="Ming Y."/>
            <person name="Huang W."/>
            <person name="Zhang S."/>
            <person name="Huang B."/>
            <person name="Zhang Y."/>
            <person name="Qu T."/>
            <person name="Ni P."/>
            <person name="Miao G."/>
            <person name="Wang J."/>
            <person name="Wang Q."/>
            <person name="Steinberg C.E."/>
            <person name="Wang H."/>
            <person name="Li N."/>
            <person name="Qian L."/>
            <person name="Zhang G."/>
            <person name="Li Y."/>
            <person name="Yang H."/>
            <person name="Liu X."/>
            <person name="Wang J."/>
            <person name="Yin Y."/>
            <person name="Wang J."/>
        </authorList>
    </citation>
    <scope>NUCLEOTIDE SEQUENCE [LARGE SCALE GENOMIC DNA]</scope>
    <source>
        <strain evidence="15">05x7-T-G4-1.051#20</strain>
    </source>
</reference>
<dbReference type="FunFam" id="1.25.40.1050:FF:000002">
    <property type="entry name" value="5'-3' exoribonuclease"/>
    <property type="match status" value="1"/>
</dbReference>
<feature type="region of interest" description="Disordered" evidence="12">
    <location>
        <begin position="513"/>
        <end position="544"/>
    </location>
</feature>
<feature type="domain" description="Xrn1 helical" evidence="14">
    <location>
        <begin position="325"/>
        <end position="823"/>
    </location>
</feature>
<dbReference type="InterPro" id="IPR004859">
    <property type="entry name" value="Xrn1_N"/>
</dbReference>
<dbReference type="AlphaFoldDB" id="K1QTP4"/>
<dbReference type="GO" id="GO:0008270">
    <property type="term" value="F:zinc ion binding"/>
    <property type="evidence" value="ECO:0007669"/>
    <property type="project" value="UniProtKB-KW"/>
</dbReference>
<dbReference type="GO" id="GO:0003723">
    <property type="term" value="F:RNA binding"/>
    <property type="evidence" value="ECO:0007669"/>
    <property type="project" value="TreeGrafter"/>
</dbReference>
<dbReference type="InterPro" id="IPR027073">
    <property type="entry name" value="5_3_exoribonuclease"/>
</dbReference>
<keyword evidence="5" id="KW-0479">Metal-binding</keyword>
<dbReference type="InterPro" id="IPR041412">
    <property type="entry name" value="Xrn1_helical"/>
</dbReference>
<dbReference type="Pfam" id="PF03159">
    <property type="entry name" value="XRN_N"/>
    <property type="match status" value="1"/>
</dbReference>
<dbReference type="InterPro" id="IPR017151">
    <property type="entry name" value="Xrn2/3/4"/>
</dbReference>
<feature type="region of interest" description="Disordered" evidence="12">
    <location>
        <begin position="113"/>
        <end position="134"/>
    </location>
</feature>
<keyword evidence="8" id="KW-0862">Zinc</keyword>
<feature type="region of interest" description="Disordered" evidence="12">
    <location>
        <begin position="465"/>
        <end position="499"/>
    </location>
</feature>
<proteinExistence type="inferred from homology"/>
<evidence type="ECO:0000256" key="6">
    <source>
        <dbReference type="ARBA" id="ARBA00022771"/>
    </source>
</evidence>
<accession>K1QTP4</accession>
<keyword evidence="9 11" id="KW-0269">Exonuclease</keyword>
<evidence type="ECO:0000259" key="14">
    <source>
        <dbReference type="Pfam" id="PF17846"/>
    </source>
</evidence>
<dbReference type="GO" id="GO:0006397">
    <property type="term" value="P:mRNA processing"/>
    <property type="evidence" value="ECO:0007669"/>
    <property type="project" value="UniProtKB-UniRule"/>
</dbReference>
<keyword evidence="3 11" id="KW-0507">mRNA processing</keyword>
<evidence type="ECO:0000256" key="2">
    <source>
        <dbReference type="ARBA" id="ARBA00006994"/>
    </source>
</evidence>
<dbReference type="EMBL" id="JH815973">
    <property type="protein sequence ID" value="EKC34564.1"/>
    <property type="molecule type" value="Genomic_DNA"/>
</dbReference>
<dbReference type="PANTHER" id="PTHR12341">
    <property type="entry name" value="5'-&gt;3' EXORIBONUCLEASE"/>
    <property type="match status" value="1"/>
</dbReference>
<evidence type="ECO:0000259" key="13">
    <source>
        <dbReference type="Pfam" id="PF03159"/>
    </source>
</evidence>
<evidence type="ECO:0000256" key="10">
    <source>
        <dbReference type="ARBA" id="ARBA00023242"/>
    </source>
</evidence>
<evidence type="ECO:0000313" key="15">
    <source>
        <dbReference type="EMBL" id="EKC34564.1"/>
    </source>
</evidence>
<dbReference type="EC" id="3.1.13.-" evidence="11"/>
<evidence type="ECO:0000256" key="5">
    <source>
        <dbReference type="ARBA" id="ARBA00022723"/>
    </source>
</evidence>
<dbReference type="GO" id="GO:0004534">
    <property type="term" value="F:5'-3' RNA exonuclease activity"/>
    <property type="evidence" value="ECO:0007669"/>
    <property type="project" value="UniProtKB-UniRule"/>
</dbReference>
<protein>
    <recommendedName>
        <fullName evidence="11">5'-3' exoribonuclease</fullName>
        <ecNumber evidence="11">3.1.13.-</ecNumber>
    </recommendedName>
</protein>
<dbReference type="PIRSF" id="PIRSF037239">
    <property type="entry name" value="Exonuclease_Xrn2"/>
    <property type="match status" value="1"/>
</dbReference>
<dbReference type="Gene3D" id="1.25.40.1050">
    <property type="match status" value="1"/>
</dbReference>
<keyword evidence="10" id="KW-0539">Nucleus</keyword>
<evidence type="ECO:0000256" key="12">
    <source>
        <dbReference type="SAM" id="MobiDB-lite"/>
    </source>
</evidence>
<feature type="compositionally biased region" description="Low complexity" evidence="12">
    <location>
        <begin position="925"/>
        <end position="937"/>
    </location>
</feature>
<dbReference type="Pfam" id="PF17846">
    <property type="entry name" value="XRN_M"/>
    <property type="match status" value="1"/>
</dbReference>
<dbReference type="FunCoup" id="K1QTP4">
    <property type="interactions" value="2018"/>
</dbReference>
<dbReference type="CDD" id="cd18673">
    <property type="entry name" value="PIN_XRN1-2-like"/>
    <property type="match status" value="1"/>
</dbReference>
<dbReference type="Gene3D" id="3.40.50.12390">
    <property type="match status" value="2"/>
</dbReference>
<evidence type="ECO:0000256" key="8">
    <source>
        <dbReference type="ARBA" id="ARBA00022833"/>
    </source>
</evidence>
<dbReference type="GO" id="GO:0005634">
    <property type="term" value="C:nucleus"/>
    <property type="evidence" value="ECO:0007669"/>
    <property type="project" value="UniProtKB-SubCell"/>
</dbReference>
<evidence type="ECO:0000256" key="3">
    <source>
        <dbReference type="ARBA" id="ARBA00022664"/>
    </source>
</evidence>
<comment type="subcellular location">
    <subcellularLocation>
        <location evidence="1">Nucleus</location>
    </subcellularLocation>
</comment>
<comment type="similarity">
    <text evidence="2 11">Belongs to the 5'-3' exonuclease family. XRN2/RAT1 subfamily.</text>
</comment>
<dbReference type="FunFam" id="3.40.50.12390:FF:000003">
    <property type="entry name" value="5'-3' exoribonuclease"/>
    <property type="match status" value="1"/>
</dbReference>
<sequence length="954" mass="110034">MGVPAFFRWLSRKNPSILVHCIEEKPREVNGVKIPVDTSQPNPNDYEFDNLYLDMNGIIHPCCHPEDKPAPKNEDEMMILIFEYIDRIFSIVRPRKVLYMAIDGVAPRAKMNQQRSRRFRASKETKEKIEEMSRLRDELTTKGFNLPPEKEKGEHFDSNCITPGTPFMFRLADCLRYYIHERLNNDPGWQNIKIILSDANVPGEGEHKIMDYIRKQRAQPDHDPNTKHCLCGADADLLMLGLATHEPHFTIIREEFKPNQPRPCDLCGQLGHEMKECMGLPKEMCGENDELPKVMGAEQEFIFIRLNILREYLERELLMDNLPFKYDFERAIDDWVFMCFFVGNDFLPHLPSLEIREGAIDRLVKLYKSCVRRTGGYLTNSGVVNLERVQVVMSDLGEVEDEIFKRRRDTELEFRRRNKQRKEREKRVQFLLSFNRAPVMIICKNSKLICECCFQFSQGPRWTPGGQFAPQPVGHSHSGPSAISNPRQEVAKGRMDTMRDSANKNAAAELKAMMTKDDQRGEKRKAEDQSKPNDEEEEEEPADEVRLWEDGWKDRYYSSKFGVDGSDQEFRQTVANHYVRGLCWVLRYYYQGCASWKWYFPYHYAPFASDFVNIGQLSNSFEKQTVPFRPLEQLMGVFPAASKKHLPVTWQRLMCDPESPIIDFYPIDFKIDLNGKKYAWQGVALLPFVDEKRLLSALEKVYPDLTDAERERNTWGSDRLFVGIRHPSYSFFEGLYEGELTKEGVKVDPKNAEGMGGLVWADQRATLTGGTVESPLKELQPITDNRALSVHFKDPVYDDDYLFESVVLEGAVMPDRVLKPEDFNQRNSGQGWRPQIGMSRNSMYRGKDMGPANRMIRHGVPNQFGARIPPPRNMGHQGGGYQQRDRDGRGGYGNHGNNSGYGNSQSNQGYQQQQQRGYNRGGYQGNSYNTRGNSGYNNRGGGYNRGGYQQRSFE</sequence>
<evidence type="ECO:0000256" key="11">
    <source>
        <dbReference type="PIRNR" id="PIRNR037239"/>
    </source>
</evidence>
<feature type="region of interest" description="Disordered" evidence="12">
    <location>
        <begin position="821"/>
        <end position="841"/>
    </location>
</feature>
<feature type="region of interest" description="Disordered" evidence="12">
    <location>
        <begin position="862"/>
        <end position="954"/>
    </location>
</feature>
<dbReference type="GO" id="GO:0000956">
    <property type="term" value="P:nuclear-transcribed mRNA catabolic process"/>
    <property type="evidence" value="ECO:0007669"/>
    <property type="project" value="TreeGrafter"/>
</dbReference>
<name>K1QTP4_MAGGI</name>
<feature type="compositionally biased region" description="Basic and acidic residues" evidence="12">
    <location>
        <begin position="514"/>
        <end position="533"/>
    </location>
</feature>
<comment type="function">
    <text evidence="11">Possesses 5'-&gt;3' exoribonuclease activity. May promote termination of transcription by RNA polymerase II.</text>
</comment>
<dbReference type="InParanoid" id="K1QTP4"/>
<dbReference type="FunFam" id="3.40.50.12390:FF:000001">
    <property type="entry name" value="5'-3' exoribonuclease"/>
    <property type="match status" value="1"/>
</dbReference>
<feature type="compositionally biased region" description="Low complexity" evidence="12">
    <location>
        <begin position="895"/>
        <end position="918"/>
    </location>
</feature>